<gene>
    <name evidence="2" type="ORF">SARC_16673</name>
</gene>
<dbReference type="AlphaFoldDB" id="A0A0L0F277"/>
<name>A0A0L0F277_9EUKA</name>
<protein>
    <submittedName>
        <fullName evidence="2">Uncharacterized protein</fullName>
    </submittedName>
</protein>
<accession>A0A0L0F277</accession>
<evidence type="ECO:0000313" key="3">
    <source>
        <dbReference type="Proteomes" id="UP000054560"/>
    </source>
</evidence>
<proteinExistence type="predicted"/>
<dbReference type="Proteomes" id="UP000054560">
    <property type="component" value="Unassembled WGS sequence"/>
</dbReference>
<dbReference type="GeneID" id="25917177"/>
<feature type="compositionally biased region" description="Basic and acidic residues" evidence="1">
    <location>
        <begin position="75"/>
        <end position="88"/>
    </location>
</feature>
<evidence type="ECO:0000256" key="1">
    <source>
        <dbReference type="SAM" id="MobiDB-lite"/>
    </source>
</evidence>
<feature type="region of interest" description="Disordered" evidence="1">
    <location>
        <begin position="1"/>
        <end position="91"/>
    </location>
</feature>
<feature type="compositionally biased region" description="Basic residues" evidence="1">
    <location>
        <begin position="35"/>
        <end position="47"/>
    </location>
</feature>
<feature type="non-terminal residue" evidence="2">
    <location>
        <position position="1"/>
    </location>
</feature>
<organism evidence="2 3">
    <name type="scientific">Sphaeroforma arctica JP610</name>
    <dbReference type="NCBI Taxonomy" id="667725"/>
    <lineage>
        <taxon>Eukaryota</taxon>
        <taxon>Ichthyosporea</taxon>
        <taxon>Ichthyophonida</taxon>
        <taxon>Sphaeroforma</taxon>
    </lineage>
</organism>
<sequence length="121" mass="13656">NDMSGFVASDEGFTDESDDGLIKRRVYMLNGTTHTRTHTHTHTHTPTHTHTSPPAHTHTPKNSSPAPDVRWGSHVKRDKEKAEKDYRQRQPTTAMEELCAIAERQGEESDHSVEVRVLGFV</sequence>
<dbReference type="RefSeq" id="XP_014144694.1">
    <property type="nucleotide sequence ID" value="XM_014289219.1"/>
</dbReference>
<reference evidence="2 3" key="1">
    <citation type="submission" date="2011-02" db="EMBL/GenBank/DDBJ databases">
        <title>The Genome Sequence of Sphaeroforma arctica JP610.</title>
        <authorList>
            <consortium name="The Broad Institute Genome Sequencing Platform"/>
            <person name="Russ C."/>
            <person name="Cuomo C."/>
            <person name="Young S.K."/>
            <person name="Zeng Q."/>
            <person name="Gargeya S."/>
            <person name="Alvarado L."/>
            <person name="Berlin A."/>
            <person name="Chapman S.B."/>
            <person name="Chen Z."/>
            <person name="Freedman E."/>
            <person name="Gellesch M."/>
            <person name="Goldberg J."/>
            <person name="Griggs A."/>
            <person name="Gujja S."/>
            <person name="Heilman E."/>
            <person name="Heiman D."/>
            <person name="Howarth C."/>
            <person name="Mehta T."/>
            <person name="Neiman D."/>
            <person name="Pearson M."/>
            <person name="Roberts A."/>
            <person name="Saif S."/>
            <person name="Shea T."/>
            <person name="Shenoy N."/>
            <person name="Sisk P."/>
            <person name="Stolte C."/>
            <person name="Sykes S."/>
            <person name="White J."/>
            <person name="Yandava C."/>
            <person name="Burger G."/>
            <person name="Gray M.W."/>
            <person name="Holland P.W.H."/>
            <person name="King N."/>
            <person name="Lang F.B.F."/>
            <person name="Roger A.J."/>
            <person name="Ruiz-Trillo I."/>
            <person name="Haas B."/>
            <person name="Nusbaum C."/>
            <person name="Birren B."/>
        </authorList>
    </citation>
    <scope>NUCLEOTIDE SEQUENCE [LARGE SCALE GENOMIC DNA]</scope>
    <source>
        <strain evidence="2 3">JP610</strain>
    </source>
</reference>
<evidence type="ECO:0000313" key="2">
    <source>
        <dbReference type="EMBL" id="KNC70792.1"/>
    </source>
</evidence>
<keyword evidence="3" id="KW-1185">Reference proteome</keyword>
<feature type="compositionally biased region" description="Low complexity" evidence="1">
    <location>
        <begin position="48"/>
        <end position="57"/>
    </location>
</feature>
<dbReference type="EMBL" id="KQ250231">
    <property type="protein sequence ID" value="KNC70792.1"/>
    <property type="molecule type" value="Genomic_DNA"/>
</dbReference>